<evidence type="ECO:0000313" key="4">
    <source>
        <dbReference type="EMBL" id="BDE05961.1"/>
    </source>
</evidence>
<dbReference type="Proteomes" id="UP001317532">
    <property type="component" value="Chromosome"/>
</dbReference>
<evidence type="ECO:0000259" key="3">
    <source>
        <dbReference type="PROSITE" id="PS51186"/>
    </source>
</evidence>
<evidence type="ECO:0000256" key="2">
    <source>
        <dbReference type="ARBA" id="ARBA00023315"/>
    </source>
</evidence>
<accession>A0AAN1XWQ4</accession>
<dbReference type="CDD" id="cd04301">
    <property type="entry name" value="NAT_SF"/>
    <property type="match status" value="1"/>
</dbReference>
<dbReference type="InterPro" id="IPR016181">
    <property type="entry name" value="Acyl_CoA_acyltransferase"/>
</dbReference>
<name>A0AAN1XWQ4_UNVUL</name>
<dbReference type="InterPro" id="IPR000182">
    <property type="entry name" value="GNAT_dom"/>
</dbReference>
<reference evidence="4 5" key="1">
    <citation type="journal article" date="2022" name="ISME Commun">
        <title>Vulcanimicrobium alpinus gen. nov. sp. nov., the first cultivated representative of the candidate phylum 'Eremiobacterota', is a metabolically versatile aerobic anoxygenic phototroph.</title>
        <authorList>
            <person name="Yabe S."/>
            <person name="Muto K."/>
            <person name="Abe K."/>
            <person name="Yokota A."/>
            <person name="Staudigel H."/>
            <person name="Tebo B.M."/>
        </authorList>
    </citation>
    <scope>NUCLEOTIDE SEQUENCE [LARGE SCALE GENOMIC DNA]</scope>
    <source>
        <strain evidence="4 5">WC8-2</strain>
    </source>
</reference>
<feature type="domain" description="N-acetyltransferase" evidence="3">
    <location>
        <begin position="14"/>
        <end position="163"/>
    </location>
</feature>
<keyword evidence="2" id="KW-0012">Acyltransferase</keyword>
<dbReference type="SUPFAM" id="SSF55729">
    <property type="entry name" value="Acyl-CoA N-acyltransferases (Nat)"/>
    <property type="match status" value="1"/>
</dbReference>
<dbReference type="AlphaFoldDB" id="A0AAN1XWQ4"/>
<dbReference type="InterPro" id="IPR050832">
    <property type="entry name" value="Bact_Acetyltransf"/>
</dbReference>
<keyword evidence="1" id="KW-0808">Transferase</keyword>
<dbReference type="KEGG" id="vab:WPS_12370"/>
<sequence length="163" mass="17521">MNPLRMDAPGTLRPRLREARAADIDTMVDLLAELFALEAEFAPDPAVQRRALVALLGAPQIGTLFVAEVAGATVGMVSLLYTLSTALGGRVAWLEDMVVARPARARGVGDALIAHAVACAQRHGCARVSLLTDADNVNAQRFYGRAGFTRSPMVLMRRFFEDA</sequence>
<evidence type="ECO:0000313" key="5">
    <source>
        <dbReference type="Proteomes" id="UP001317532"/>
    </source>
</evidence>
<gene>
    <name evidence="4" type="ORF">WPS_12370</name>
</gene>
<dbReference type="Gene3D" id="3.40.630.30">
    <property type="match status" value="1"/>
</dbReference>
<dbReference type="Pfam" id="PF00583">
    <property type="entry name" value="Acetyltransf_1"/>
    <property type="match status" value="1"/>
</dbReference>
<evidence type="ECO:0000256" key="1">
    <source>
        <dbReference type="ARBA" id="ARBA00022679"/>
    </source>
</evidence>
<protein>
    <recommendedName>
        <fullName evidence="3">N-acetyltransferase domain-containing protein</fullName>
    </recommendedName>
</protein>
<dbReference type="PANTHER" id="PTHR43877">
    <property type="entry name" value="AMINOALKYLPHOSPHONATE N-ACETYLTRANSFERASE-RELATED-RELATED"/>
    <property type="match status" value="1"/>
</dbReference>
<dbReference type="EMBL" id="AP025523">
    <property type="protein sequence ID" value="BDE05961.1"/>
    <property type="molecule type" value="Genomic_DNA"/>
</dbReference>
<organism evidence="4 5">
    <name type="scientific">Vulcanimicrobium alpinum</name>
    <dbReference type="NCBI Taxonomy" id="3016050"/>
    <lineage>
        <taxon>Bacteria</taxon>
        <taxon>Bacillati</taxon>
        <taxon>Vulcanimicrobiota</taxon>
        <taxon>Vulcanimicrobiia</taxon>
        <taxon>Vulcanimicrobiales</taxon>
        <taxon>Vulcanimicrobiaceae</taxon>
        <taxon>Vulcanimicrobium</taxon>
    </lineage>
</organism>
<dbReference type="PROSITE" id="PS51186">
    <property type="entry name" value="GNAT"/>
    <property type="match status" value="1"/>
</dbReference>
<proteinExistence type="predicted"/>
<dbReference type="GO" id="GO:0016747">
    <property type="term" value="F:acyltransferase activity, transferring groups other than amino-acyl groups"/>
    <property type="evidence" value="ECO:0007669"/>
    <property type="project" value="InterPro"/>
</dbReference>
<dbReference type="PANTHER" id="PTHR43877:SF2">
    <property type="entry name" value="AMINOALKYLPHOSPHONATE N-ACETYLTRANSFERASE-RELATED"/>
    <property type="match status" value="1"/>
</dbReference>
<keyword evidence="5" id="KW-1185">Reference proteome</keyword>